<comment type="similarity">
    <text evidence="2">Belongs to the TrkH potassium transport family.</text>
</comment>
<evidence type="ECO:0000256" key="8">
    <source>
        <dbReference type="ARBA" id="ARBA00022958"/>
    </source>
</evidence>
<comment type="caution">
    <text evidence="14">The sequence shown here is derived from an EMBL/GenBank/DDBJ whole genome shotgun (WGS) entry which is preliminary data.</text>
</comment>
<feature type="binding site" evidence="12">
    <location>
        <position position="431"/>
    </location>
    <ligand>
        <name>K(+)</name>
        <dbReference type="ChEBI" id="CHEBI:29103"/>
    </ligand>
</feature>
<keyword evidence="8 12" id="KW-0630">Potassium</keyword>
<evidence type="ECO:0000256" key="3">
    <source>
        <dbReference type="ARBA" id="ARBA00022448"/>
    </source>
</evidence>
<keyword evidence="7 13" id="KW-0812">Transmembrane</keyword>
<proteinExistence type="inferred from homology"/>
<dbReference type="eggNOG" id="COG0168">
    <property type="taxonomic scope" value="Bacteria"/>
</dbReference>
<dbReference type="RefSeq" id="WP_021329669.1">
    <property type="nucleotide sequence ID" value="NZ_AUZJ01000013.1"/>
</dbReference>
<evidence type="ECO:0000256" key="6">
    <source>
        <dbReference type="ARBA" id="ARBA00022538"/>
    </source>
</evidence>
<evidence type="ECO:0000313" key="15">
    <source>
        <dbReference type="EMBL" id="ERK04548.1"/>
    </source>
</evidence>
<dbReference type="GO" id="GO:0015379">
    <property type="term" value="F:potassium:chloride symporter activity"/>
    <property type="evidence" value="ECO:0007669"/>
    <property type="project" value="InterPro"/>
</dbReference>
<evidence type="ECO:0000256" key="4">
    <source>
        <dbReference type="ARBA" id="ARBA00022475"/>
    </source>
</evidence>
<evidence type="ECO:0000256" key="10">
    <source>
        <dbReference type="ARBA" id="ARBA00023065"/>
    </source>
</evidence>
<feature type="binding site" evidence="12">
    <location>
        <position position="432"/>
    </location>
    <ligand>
        <name>K(+)</name>
        <dbReference type="ChEBI" id="CHEBI:29103"/>
    </ligand>
</feature>
<reference evidence="16 17" key="1">
    <citation type="submission" date="2013-08" db="EMBL/GenBank/DDBJ databases">
        <authorList>
            <person name="Durkin A.S."/>
            <person name="Haft D.R."/>
            <person name="McCorrison J."/>
            <person name="Torralba M."/>
            <person name="Gillis M."/>
            <person name="Haft D.H."/>
            <person name="Methe B."/>
            <person name="Sutton G."/>
            <person name="Nelson K.E."/>
        </authorList>
    </citation>
    <scope>NUCLEOTIDE SEQUENCE [LARGE SCALE GENOMIC DNA]</scope>
    <source>
        <strain evidence="15 17">ATCC 35536</strain>
        <strain evidence="14 16">VPI DR56BR1116</strain>
    </source>
</reference>
<evidence type="ECO:0000256" key="2">
    <source>
        <dbReference type="ARBA" id="ARBA00009137"/>
    </source>
</evidence>
<dbReference type="PIRSF" id="PIRSF006247">
    <property type="entry name" value="TrkH"/>
    <property type="match status" value="1"/>
</dbReference>
<keyword evidence="10" id="KW-0406">Ion transport</keyword>
<dbReference type="GO" id="GO:0005886">
    <property type="term" value="C:plasma membrane"/>
    <property type="evidence" value="ECO:0007669"/>
    <property type="project" value="UniProtKB-SubCell"/>
</dbReference>
<feature type="transmembrane region" description="Helical" evidence="13">
    <location>
        <begin position="37"/>
        <end position="57"/>
    </location>
</feature>
<feature type="transmembrane region" description="Helical" evidence="13">
    <location>
        <begin position="235"/>
        <end position="260"/>
    </location>
</feature>
<evidence type="ECO:0000256" key="1">
    <source>
        <dbReference type="ARBA" id="ARBA00004429"/>
    </source>
</evidence>
<evidence type="ECO:0000256" key="7">
    <source>
        <dbReference type="ARBA" id="ARBA00022692"/>
    </source>
</evidence>
<feature type="transmembrane region" description="Helical" evidence="13">
    <location>
        <begin position="393"/>
        <end position="416"/>
    </location>
</feature>
<name>U1FB33_TRESO</name>
<evidence type="ECO:0000313" key="17">
    <source>
        <dbReference type="Proteomes" id="UP000016646"/>
    </source>
</evidence>
<evidence type="ECO:0000256" key="13">
    <source>
        <dbReference type="SAM" id="Phobius"/>
    </source>
</evidence>
<keyword evidence="4" id="KW-1003">Cell membrane</keyword>
<dbReference type="EMBL" id="AVQI01000020">
    <property type="protein sequence ID" value="ERK04548.1"/>
    <property type="molecule type" value="Genomic_DNA"/>
</dbReference>
<accession>U1FB33</accession>
<dbReference type="InterPro" id="IPR004772">
    <property type="entry name" value="TrkH"/>
</dbReference>
<feature type="transmembrane region" description="Helical" evidence="13">
    <location>
        <begin position="136"/>
        <end position="161"/>
    </location>
</feature>
<dbReference type="Proteomes" id="UP000016412">
    <property type="component" value="Unassembled WGS sequence"/>
</dbReference>
<dbReference type="PATRIC" id="fig|1125725.3.peg.679"/>
<dbReference type="GO" id="GO:0046872">
    <property type="term" value="F:metal ion binding"/>
    <property type="evidence" value="ECO:0007669"/>
    <property type="project" value="UniProtKB-KW"/>
</dbReference>
<feature type="transmembrane region" description="Helical" evidence="13">
    <location>
        <begin position="331"/>
        <end position="353"/>
    </location>
</feature>
<feature type="transmembrane region" description="Helical" evidence="13">
    <location>
        <begin position="182"/>
        <end position="202"/>
    </location>
</feature>
<dbReference type="EMBL" id="AUZJ01000013">
    <property type="protein sequence ID" value="ERF61367.1"/>
    <property type="molecule type" value="Genomic_DNA"/>
</dbReference>
<evidence type="ECO:0000256" key="9">
    <source>
        <dbReference type="ARBA" id="ARBA00022989"/>
    </source>
</evidence>
<dbReference type="OrthoDB" id="9810952at2"/>
<keyword evidence="11 13" id="KW-0472">Membrane</keyword>
<organism evidence="14 16">
    <name type="scientific">Treponema socranskii subsp. socranskii VPI DR56BR1116 = ATCC 35536</name>
    <dbReference type="NCBI Taxonomy" id="1125725"/>
    <lineage>
        <taxon>Bacteria</taxon>
        <taxon>Pseudomonadati</taxon>
        <taxon>Spirochaetota</taxon>
        <taxon>Spirochaetia</taxon>
        <taxon>Spirochaetales</taxon>
        <taxon>Treponemataceae</taxon>
        <taxon>Treponema</taxon>
    </lineage>
</organism>
<evidence type="ECO:0000256" key="11">
    <source>
        <dbReference type="ARBA" id="ARBA00023136"/>
    </source>
</evidence>
<sequence>MAVLTFLKIISIIVAFIGVSFLIPIGTALALGETSVIASFAVPMVASWIAAIVIFIAGRKTEIRLSTRGTFVIVALAWISGSVFGALPLWCSRAIPHFADAIFESVSGFSTTGATILSEVESLPRSINLWRCEMHWLGGMGIVALTVALLPLLGVGGFQLIKAETTGPEKGKVTPKITTTAKILWISYTALTVVQTVLLLFAGMDFIDALSHAFATLGTGGFSTKNSSVGTYGSVSIDVICTVFMFLSGINFSLYYYAVTGKFSEIRDNSELKAYFAVFIVASLGIAFVITKQYGSFLQALRYGSFQVASILTTTGFGTADFTTWAPTAQLLIFILYFLGGCAGSTGGGIKVVRWVVLAKQLHNETEKMLHPHGIFNIRLNGKVAGKDLAPNVAAFVSLYLLLVFITTAIGCLFDLDLFSALTGALSMVGNVGPGFGKLGPVCNYGFLPDTVKWWYSFAMLAGRLELYTMILYFLPAFWKK</sequence>
<keyword evidence="3" id="KW-0813">Transport</keyword>
<feature type="transmembrane region" description="Helical" evidence="13">
    <location>
        <begin position="69"/>
        <end position="90"/>
    </location>
</feature>
<keyword evidence="5" id="KW-0997">Cell inner membrane</keyword>
<dbReference type="AlphaFoldDB" id="U1FB33"/>
<keyword evidence="17" id="KW-1185">Reference proteome</keyword>
<keyword evidence="6" id="KW-0633">Potassium transport</keyword>
<feature type="transmembrane region" description="Helical" evidence="13">
    <location>
        <begin position="272"/>
        <end position="291"/>
    </location>
</feature>
<evidence type="ECO:0000256" key="5">
    <source>
        <dbReference type="ARBA" id="ARBA00022519"/>
    </source>
</evidence>
<dbReference type="Pfam" id="PF02386">
    <property type="entry name" value="TrkH"/>
    <property type="match status" value="2"/>
</dbReference>
<feature type="transmembrane region" description="Helical" evidence="13">
    <location>
        <begin position="12"/>
        <end position="31"/>
    </location>
</feature>
<gene>
    <name evidence="15" type="ORF">HMPREF0860_0727</name>
    <name evidence="14" type="ORF">HMPREF1325_2228</name>
</gene>
<dbReference type="PANTHER" id="PTHR32024:SF2">
    <property type="entry name" value="TRK SYSTEM POTASSIUM UPTAKE PROTEIN TRKG-RELATED"/>
    <property type="match status" value="1"/>
</dbReference>
<evidence type="ECO:0000256" key="12">
    <source>
        <dbReference type="PIRSR" id="PIRSR006247-1"/>
    </source>
</evidence>
<feature type="binding site" evidence="12">
    <location>
        <position position="112"/>
    </location>
    <ligand>
        <name>K(+)</name>
        <dbReference type="ChEBI" id="CHEBI:29103"/>
    </ligand>
</feature>
<dbReference type="InterPro" id="IPR003445">
    <property type="entry name" value="Cat_transpt"/>
</dbReference>
<keyword evidence="12" id="KW-0479">Metal-binding</keyword>
<evidence type="ECO:0000313" key="14">
    <source>
        <dbReference type="EMBL" id="ERF61367.1"/>
    </source>
</evidence>
<protein>
    <submittedName>
        <fullName evidence="14">Cation transport protein</fullName>
    </submittedName>
</protein>
<feature type="binding site" evidence="12">
    <location>
        <position position="111"/>
    </location>
    <ligand>
        <name>K(+)</name>
        <dbReference type="ChEBI" id="CHEBI:29103"/>
    </ligand>
</feature>
<feature type="binding site" evidence="12">
    <location>
        <position position="314"/>
    </location>
    <ligand>
        <name>K(+)</name>
        <dbReference type="ChEBI" id="CHEBI:29103"/>
    </ligand>
</feature>
<keyword evidence="9 13" id="KW-1133">Transmembrane helix</keyword>
<dbReference type="Proteomes" id="UP000016646">
    <property type="component" value="Unassembled WGS sequence"/>
</dbReference>
<feature type="binding site" evidence="12">
    <location>
        <position position="315"/>
    </location>
    <ligand>
        <name>K(+)</name>
        <dbReference type="ChEBI" id="CHEBI:29103"/>
    </ligand>
</feature>
<evidence type="ECO:0000313" key="16">
    <source>
        <dbReference type="Proteomes" id="UP000016412"/>
    </source>
</evidence>
<dbReference type="STRING" id="1125725.HMPREF1325_2228"/>
<comment type="subcellular location">
    <subcellularLocation>
        <location evidence="1">Cell inner membrane</location>
        <topology evidence="1">Multi-pass membrane protein</topology>
    </subcellularLocation>
</comment>
<dbReference type="PANTHER" id="PTHR32024">
    <property type="entry name" value="TRK SYSTEM POTASSIUM UPTAKE PROTEIN TRKG-RELATED"/>
    <property type="match status" value="1"/>
</dbReference>
<feature type="transmembrane region" description="Helical" evidence="13">
    <location>
        <begin position="454"/>
        <end position="475"/>
    </location>
</feature>
<feature type="binding site" evidence="12">
    <location>
        <position position="220"/>
    </location>
    <ligand>
        <name>K(+)</name>
        <dbReference type="ChEBI" id="CHEBI:29103"/>
    </ligand>
</feature>